<sequence>MQNSQVQELLCFGVVQGSGNAALVVRHDDSSAEQRQQFARERNKPACVFIDTATDGSIVLDFFYPHRRSPLCSHATLAAARVLLSAERPRLAVRTAMHGQPLTLILQSGEVFLQLSPQPAPQVALPDGLAQQLLAAPGILLASPPAIASVGSPKLLLEVADSATLQALTPDLQGIADWGKQHGVSGAYVWCRRPDGALEGRSFNHLDPAAEDGATGVAAGALAVLLKSSVTVYQGANLGTPCQLRAEFLDESILIGGKTEFA</sequence>
<dbReference type="Pfam" id="PF02567">
    <property type="entry name" value="PhzC-PhzF"/>
    <property type="match status" value="1"/>
</dbReference>
<evidence type="ECO:0000256" key="1">
    <source>
        <dbReference type="ARBA" id="ARBA00008270"/>
    </source>
</evidence>
<accession>A0A7X4H214</accession>
<dbReference type="InterPro" id="IPR003719">
    <property type="entry name" value="Phenazine_PhzF-like"/>
</dbReference>
<dbReference type="GO" id="GO:0016853">
    <property type="term" value="F:isomerase activity"/>
    <property type="evidence" value="ECO:0007669"/>
    <property type="project" value="UniProtKB-KW"/>
</dbReference>
<comment type="similarity">
    <text evidence="1">Belongs to the PhzF family.</text>
</comment>
<evidence type="ECO:0000313" key="4">
    <source>
        <dbReference type="Proteomes" id="UP000469734"/>
    </source>
</evidence>
<dbReference type="AlphaFoldDB" id="A0A7X4H214"/>
<dbReference type="EMBL" id="WWCR01000012">
    <property type="protein sequence ID" value="MYM73159.1"/>
    <property type="molecule type" value="Genomic_DNA"/>
</dbReference>
<dbReference type="RefSeq" id="WP_161050424.1">
    <property type="nucleotide sequence ID" value="NZ_WWCR01000012.1"/>
</dbReference>
<dbReference type="GO" id="GO:0005737">
    <property type="term" value="C:cytoplasm"/>
    <property type="evidence" value="ECO:0007669"/>
    <property type="project" value="TreeGrafter"/>
</dbReference>
<gene>
    <name evidence="3" type="ORF">GTP56_13265</name>
</gene>
<keyword evidence="2" id="KW-0413">Isomerase</keyword>
<evidence type="ECO:0000256" key="2">
    <source>
        <dbReference type="ARBA" id="ARBA00023235"/>
    </source>
</evidence>
<organism evidence="3 4">
    <name type="scientific">Duganella margarita</name>
    <dbReference type="NCBI Taxonomy" id="2692170"/>
    <lineage>
        <taxon>Bacteria</taxon>
        <taxon>Pseudomonadati</taxon>
        <taxon>Pseudomonadota</taxon>
        <taxon>Betaproteobacteria</taxon>
        <taxon>Burkholderiales</taxon>
        <taxon>Oxalobacteraceae</taxon>
        <taxon>Telluria group</taxon>
        <taxon>Duganella</taxon>
    </lineage>
</organism>
<dbReference type="PIRSF" id="PIRSF016184">
    <property type="entry name" value="PhzC_PhzF"/>
    <property type="match status" value="1"/>
</dbReference>
<dbReference type="Gene3D" id="3.10.310.10">
    <property type="entry name" value="Diaminopimelate Epimerase, Chain A, domain 1"/>
    <property type="match status" value="2"/>
</dbReference>
<dbReference type="SUPFAM" id="SSF54506">
    <property type="entry name" value="Diaminopimelate epimerase-like"/>
    <property type="match status" value="1"/>
</dbReference>
<proteinExistence type="inferred from homology"/>
<reference evidence="3 4" key="1">
    <citation type="submission" date="2019-12" db="EMBL/GenBank/DDBJ databases">
        <title>Novel species isolated from a subtropical stream in China.</title>
        <authorList>
            <person name="Lu H."/>
        </authorList>
    </citation>
    <scope>NUCLEOTIDE SEQUENCE [LARGE SCALE GENOMIC DNA]</scope>
    <source>
        <strain evidence="3 4">FT134W</strain>
    </source>
</reference>
<dbReference type="Proteomes" id="UP000469734">
    <property type="component" value="Unassembled WGS sequence"/>
</dbReference>
<evidence type="ECO:0000313" key="3">
    <source>
        <dbReference type="EMBL" id="MYM73159.1"/>
    </source>
</evidence>
<dbReference type="PANTHER" id="PTHR13774">
    <property type="entry name" value="PHENAZINE BIOSYNTHESIS PROTEIN"/>
    <property type="match status" value="1"/>
</dbReference>
<name>A0A7X4H214_9BURK</name>
<comment type="caution">
    <text evidence="3">The sequence shown here is derived from an EMBL/GenBank/DDBJ whole genome shotgun (WGS) entry which is preliminary data.</text>
</comment>
<protein>
    <submittedName>
        <fullName evidence="3">PhzF family phenazine biosynthesis protein</fullName>
    </submittedName>
</protein>
<dbReference type="PANTHER" id="PTHR13774:SF39">
    <property type="entry name" value="BIOSYNTHESIS PROTEIN, PUTATIVE-RELATED"/>
    <property type="match status" value="1"/>
</dbReference>